<sequence length="575" mass="62825">MPSPVAPSPVDGSVALRALIYARFSSDLQSPASIEDQLRLCRERAAAEGWDVVQTFADYAITGAISGRSGYQAMLATVRSGTIRVVLTEALDRLSRDQEDIAGLYKRLKFLGVRLVTLAEGEITPLHIGFKGTMNAIALDDLADKTRRGLRGRVEVGKSAGGRAYGYDVVRQFDAQGNPIRGDRRINEAEAAIVRRTFALFAAGHSPIAIAKALNAEHVPGPEGAWRDTTIRGHAIRGTGILRNELYIGRLVWNRMRFMKDPDTGKRVSQMNPPELWIIEDVPALRIVDQALWDQVQARLADIREASGANEPDRPRYWEARRAKHLLTDKTFCGCCGGVFTNIGRDYLACSAARRQGTCANKAGIRRQHLETLILDALRTQMMDPALVADFVDGFTAEWNRMAAERNGARAQQERELAQVERKLNGLIDALADGFRAPGLQQQLNDLEGRRAALSAALETPASPAPSLHPNLAEVYRERVADLQEALRRDPNGPEALEVVRGLIERVDLHPAQNGRGLEVEISGAIVSMLRLGMTDAGNPARSSRGRVPSVDPALFASSVKVVAGAGFEPAAFRL</sequence>
<evidence type="ECO:0000259" key="2">
    <source>
        <dbReference type="PROSITE" id="PS51736"/>
    </source>
</evidence>
<dbReference type="OrthoDB" id="9791494at2"/>
<dbReference type="GO" id="GO:0003677">
    <property type="term" value="F:DNA binding"/>
    <property type="evidence" value="ECO:0007669"/>
    <property type="project" value="InterPro"/>
</dbReference>
<dbReference type="Pfam" id="PF07508">
    <property type="entry name" value="Recombinase"/>
    <property type="match status" value="1"/>
</dbReference>
<dbReference type="GO" id="GO:0000150">
    <property type="term" value="F:DNA strand exchange activity"/>
    <property type="evidence" value="ECO:0007669"/>
    <property type="project" value="InterPro"/>
</dbReference>
<dbReference type="InterPro" id="IPR006119">
    <property type="entry name" value="Resolv_N"/>
</dbReference>
<feature type="coiled-coil region" evidence="1">
    <location>
        <begin position="403"/>
        <end position="430"/>
    </location>
</feature>
<keyword evidence="5" id="KW-1185">Reference proteome</keyword>
<name>A0A2S6NE84_RHOGL</name>
<evidence type="ECO:0000313" key="5">
    <source>
        <dbReference type="Proteomes" id="UP000239724"/>
    </source>
</evidence>
<dbReference type="InterPro" id="IPR050639">
    <property type="entry name" value="SSR_resolvase"/>
</dbReference>
<dbReference type="Proteomes" id="UP000239724">
    <property type="component" value="Unassembled WGS sequence"/>
</dbReference>
<protein>
    <submittedName>
        <fullName evidence="4">Serine recombinase</fullName>
    </submittedName>
</protein>
<comment type="caution">
    <text evidence="4">The sequence shown here is derived from an EMBL/GenBank/DDBJ whole genome shotgun (WGS) entry which is preliminary data.</text>
</comment>
<reference evidence="4 5" key="1">
    <citation type="journal article" date="2018" name="Arch. Microbiol.">
        <title>New insights into the metabolic potential of the phototrophic purple bacterium Rhodopila globiformis DSM 161(T) from its draft genome sequence and evidence for a vanadium-dependent nitrogenase.</title>
        <authorList>
            <person name="Imhoff J.F."/>
            <person name="Rahn T."/>
            <person name="Kunzel S."/>
            <person name="Neulinger S.C."/>
        </authorList>
    </citation>
    <scope>NUCLEOTIDE SEQUENCE [LARGE SCALE GENOMIC DNA]</scope>
    <source>
        <strain evidence="4 5">DSM 161</strain>
    </source>
</reference>
<dbReference type="SUPFAM" id="SSF53041">
    <property type="entry name" value="Resolvase-like"/>
    <property type="match status" value="1"/>
</dbReference>
<evidence type="ECO:0000259" key="3">
    <source>
        <dbReference type="PROSITE" id="PS51737"/>
    </source>
</evidence>
<dbReference type="Pfam" id="PF13408">
    <property type="entry name" value="Zn_ribbon_recom"/>
    <property type="match status" value="1"/>
</dbReference>
<dbReference type="AlphaFoldDB" id="A0A2S6NE84"/>
<feature type="domain" description="Recombinase" evidence="3">
    <location>
        <begin position="164"/>
        <end position="306"/>
    </location>
</feature>
<dbReference type="InterPro" id="IPR038109">
    <property type="entry name" value="DNA_bind_recomb_sf"/>
</dbReference>
<evidence type="ECO:0000256" key="1">
    <source>
        <dbReference type="SAM" id="Coils"/>
    </source>
</evidence>
<dbReference type="PANTHER" id="PTHR30461">
    <property type="entry name" value="DNA-INVERTASE FROM LAMBDOID PROPHAGE"/>
    <property type="match status" value="1"/>
</dbReference>
<dbReference type="PROSITE" id="PS51737">
    <property type="entry name" value="RECOMBINASE_DNA_BIND"/>
    <property type="match status" value="1"/>
</dbReference>
<dbReference type="InterPro" id="IPR036162">
    <property type="entry name" value="Resolvase-like_N_sf"/>
</dbReference>
<dbReference type="Gene3D" id="3.40.50.1390">
    <property type="entry name" value="Resolvase, N-terminal catalytic domain"/>
    <property type="match status" value="1"/>
</dbReference>
<feature type="domain" description="Resolvase/invertase-type recombinase catalytic" evidence="2">
    <location>
        <begin position="17"/>
        <end position="165"/>
    </location>
</feature>
<dbReference type="InterPro" id="IPR011109">
    <property type="entry name" value="DNA_bind_recombinase_dom"/>
</dbReference>
<organism evidence="4 5">
    <name type="scientific">Rhodopila globiformis</name>
    <name type="common">Rhodopseudomonas globiformis</name>
    <dbReference type="NCBI Taxonomy" id="1071"/>
    <lineage>
        <taxon>Bacteria</taxon>
        <taxon>Pseudomonadati</taxon>
        <taxon>Pseudomonadota</taxon>
        <taxon>Alphaproteobacteria</taxon>
        <taxon>Acetobacterales</taxon>
        <taxon>Acetobacteraceae</taxon>
        <taxon>Rhodopila</taxon>
    </lineage>
</organism>
<dbReference type="EMBL" id="NHRY01000158">
    <property type="protein sequence ID" value="PPQ32965.1"/>
    <property type="molecule type" value="Genomic_DNA"/>
</dbReference>
<gene>
    <name evidence="4" type="ORF">CCS01_15285</name>
</gene>
<dbReference type="Pfam" id="PF00239">
    <property type="entry name" value="Resolvase"/>
    <property type="match status" value="1"/>
</dbReference>
<dbReference type="PANTHER" id="PTHR30461:SF23">
    <property type="entry name" value="DNA RECOMBINASE-RELATED"/>
    <property type="match status" value="1"/>
</dbReference>
<keyword evidence="1" id="KW-0175">Coiled coil</keyword>
<dbReference type="InterPro" id="IPR025827">
    <property type="entry name" value="Zn_ribbon_recom_dom"/>
</dbReference>
<proteinExistence type="predicted"/>
<accession>A0A2S6NE84</accession>
<evidence type="ECO:0000313" key="4">
    <source>
        <dbReference type="EMBL" id="PPQ32965.1"/>
    </source>
</evidence>
<dbReference type="CDD" id="cd00338">
    <property type="entry name" value="Ser_Recombinase"/>
    <property type="match status" value="1"/>
</dbReference>
<dbReference type="PROSITE" id="PS51736">
    <property type="entry name" value="RECOMBINASES_3"/>
    <property type="match status" value="1"/>
</dbReference>
<dbReference type="SMART" id="SM00857">
    <property type="entry name" value="Resolvase"/>
    <property type="match status" value="1"/>
</dbReference>
<dbReference type="Gene3D" id="3.90.1750.20">
    <property type="entry name" value="Putative Large Serine Recombinase, Chain B, Domain 2"/>
    <property type="match status" value="1"/>
</dbReference>